<dbReference type="EMBL" id="KX857216">
    <property type="protein sequence ID" value="ARF02672.1"/>
    <property type="molecule type" value="Genomic_DNA"/>
</dbReference>
<name>A0A1V0S7R8_CNPV</name>
<protein>
    <submittedName>
        <fullName evidence="2">SWPV1-058</fullName>
    </submittedName>
</protein>
<dbReference type="Proteomes" id="UP000315116">
    <property type="component" value="Segment"/>
</dbReference>
<evidence type="ECO:0000313" key="2">
    <source>
        <dbReference type="EMBL" id="ARF02672.1"/>
    </source>
</evidence>
<gene>
    <name evidence="2" type="primary">SWPV1-058</name>
</gene>
<feature type="compositionally biased region" description="Basic and acidic residues" evidence="1">
    <location>
        <begin position="1"/>
        <end position="10"/>
    </location>
</feature>
<evidence type="ECO:0000313" key="3">
    <source>
        <dbReference type="Proteomes" id="UP000315116"/>
    </source>
</evidence>
<reference evidence="2 3" key="1">
    <citation type="journal article" date="2017" name="BMC Genomics">
        <title>Genomic characterization of two novel pathogenic avipoxviruses isolated from pacific shearwaters (Ardenna spp.).</title>
        <authorList>
            <person name="Sarker S."/>
            <person name="Das S."/>
            <person name="Lavers J.L."/>
            <person name="Hutton I."/>
            <person name="Helbig K."/>
            <person name="Imbery J."/>
            <person name="Upton C."/>
            <person name="Raidal S.R."/>
        </authorList>
    </citation>
    <scope>NUCLEOTIDE SEQUENCE [LARGE SCALE GENOMIC DNA]</scope>
    <source>
        <strain evidence="2 3">SWPV-1</strain>
    </source>
</reference>
<sequence>MDSTDKKIGDESPISDPPSEPITPTEKELPSKRVYRVGLVRTIPIEDFNKYSDNNI</sequence>
<evidence type="ECO:0000256" key="1">
    <source>
        <dbReference type="SAM" id="MobiDB-lite"/>
    </source>
</evidence>
<feature type="region of interest" description="Disordered" evidence="1">
    <location>
        <begin position="1"/>
        <end position="29"/>
    </location>
</feature>
<proteinExistence type="predicted"/>
<organism evidence="2 3">
    <name type="scientific">Shearwaterpox virus</name>
    <dbReference type="NCBI Taxonomy" id="1974596"/>
    <lineage>
        <taxon>Viruses</taxon>
        <taxon>Varidnaviria</taxon>
        <taxon>Bamfordvirae</taxon>
        <taxon>Nucleocytoviricota</taxon>
        <taxon>Pokkesviricetes</taxon>
        <taxon>Chitovirales</taxon>
        <taxon>Poxviridae</taxon>
        <taxon>Chordopoxvirinae</taxon>
        <taxon>Avipoxvirus</taxon>
        <taxon>Avipoxvirus canarypox</taxon>
        <taxon>Canarypox virus</taxon>
    </lineage>
</organism>
<accession>A0A1V0S7R8</accession>